<dbReference type="CDD" id="cd14014">
    <property type="entry name" value="STKc_PknB_like"/>
    <property type="match status" value="1"/>
</dbReference>
<keyword evidence="6" id="KW-1185">Reference proteome</keyword>
<dbReference type="PROSITE" id="PS00108">
    <property type="entry name" value="PROTEIN_KINASE_ST"/>
    <property type="match status" value="1"/>
</dbReference>
<dbReference type="InterPro" id="IPR011009">
    <property type="entry name" value="Kinase-like_dom_sf"/>
</dbReference>
<dbReference type="PROSITE" id="PS50011">
    <property type="entry name" value="PROTEIN_KINASE_DOM"/>
    <property type="match status" value="1"/>
</dbReference>
<dbReference type="Pfam" id="PF00069">
    <property type="entry name" value="Pkinase"/>
    <property type="match status" value="1"/>
</dbReference>
<gene>
    <name evidence="5" type="ORF">CY0110_20485</name>
</gene>
<keyword evidence="2 3" id="KW-0067">ATP-binding</keyword>
<keyword evidence="5" id="KW-0723">Serine/threonine-protein kinase</keyword>
<keyword evidence="5" id="KW-0808">Transferase</keyword>
<dbReference type="Gene3D" id="1.10.510.10">
    <property type="entry name" value="Transferase(Phosphotransferase) domain 1"/>
    <property type="match status" value="1"/>
</dbReference>
<dbReference type="EMBL" id="AAXW01000047">
    <property type="protein sequence ID" value="EAZ89325.1"/>
    <property type="molecule type" value="Genomic_DNA"/>
</dbReference>
<name>A3IW14_9CHRO</name>
<keyword evidence="1 3" id="KW-0547">Nucleotide-binding</keyword>
<dbReference type="InterPro" id="IPR008271">
    <property type="entry name" value="Ser/Thr_kinase_AS"/>
</dbReference>
<dbReference type="InterPro" id="IPR045269">
    <property type="entry name" value="Atg1-like"/>
</dbReference>
<dbReference type="RefSeq" id="WP_008277570.1">
    <property type="nucleotide sequence ID" value="NZ_AAXW01000047.1"/>
</dbReference>
<dbReference type="AlphaFoldDB" id="A3IW14"/>
<keyword evidence="5" id="KW-0418">Kinase</keyword>
<dbReference type="eggNOG" id="COG0515">
    <property type="taxonomic scope" value="Bacteria"/>
</dbReference>
<comment type="caution">
    <text evidence="5">The sequence shown here is derived from an EMBL/GenBank/DDBJ whole genome shotgun (WGS) entry which is preliminary data.</text>
</comment>
<dbReference type="SUPFAM" id="SSF56112">
    <property type="entry name" value="Protein kinase-like (PK-like)"/>
    <property type="match status" value="1"/>
</dbReference>
<evidence type="ECO:0000313" key="6">
    <source>
        <dbReference type="Proteomes" id="UP000003781"/>
    </source>
</evidence>
<dbReference type="GO" id="GO:0005737">
    <property type="term" value="C:cytoplasm"/>
    <property type="evidence" value="ECO:0007669"/>
    <property type="project" value="TreeGrafter"/>
</dbReference>
<dbReference type="Proteomes" id="UP000003781">
    <property type="component" value="Unassembled WGS sequence"/>
</dbReference>
<evidence type="ECO:0000256" key="2">
    <source>
        <dbReference type="ARBA" id="ARBA00022840"/>
    </source>
</evidence>
<organism evidence="5 6">
    <name type="scientific">Crocosphaera chwakensis CCY0110</name>
    <dbReference type="NCBI Taxonomy" id="391612"/>
    <lineage>
        <taxon>Bacteria</taxon>
        <taxon>Bacillati</taxon>
        <taxon>Cyanobacteriota</taxon>
        <taxon>Cyanophyceae</taxon>
        <taxon>Oscillatoriophycideae</taxon>
        <taxon>Chroococcales</taxon>
        <taxon>Aphanothecaceae</taxon>
        <taxon>Crocosphaera</taxon>
        <taxon>Crocosphaera chwakensis</taxon>
    </lineage>
</organism>
<proteinExistence type="predicted"/>
<accession>A3IW14</accession>
<feature type="binding site" evidence="3">
    <location>
        <position position="40"/>
    </location>
    <ligand>
        <name>ATP</name>
        <dbReference type="ChEBI" id="CHEBI:30616"/>
    </ligand>
</feature>
<dbReference type="PROSITE" id="PS00107">
    <property type="entry name" value="PROTEIN_KINASE_ATP"/>
    <property type="match status" value="1"/>
</dbReference>
<evidence type="ECO:0000313" key="5">
    <source>
        <dbReference type="EMBL" id="EAZ89325.1"/>
    </source>
</evidence>
<dbReference type="OrthoDB" id="9788659at2"/>
<reference evidence="5 6" key="1">
    <citation type="submission" date="2007-03" db="EMBL/GenBank/DDBJ databases">
        <authorList>
            <person name="Stal L."/>
            <person name="Ferriera S."/>
            <person name="Johnson J."/>
            <person name="Kravitz S."/>
            <person name="Beeson K."/>
            <person name="Sutton G."/>
            <person name="Rogers Y.-H."/>
            <person name="Friedman R."/>
            <person name="Frazier M."/>
            <person name="Venter J.C."/>
        </authorList>
    </citation>
    <scope>NUCLEOTIDE SEQUENCE [LARGE SCALE GENOMIC DNA]</scope>
    <source>
        <strain evidence="5 6">CCY0110</strain>
    </source>
</reference>
<evidence type="ECO:0000256" key="3">
    <source>
        <dbReference type="PROSITE-ProRule" id="PRU10141"/>
    </source>
</evidence>
<dbReference type="InterPro" id="IPR017441">
    <property type="entry name" value="Protein_kinase_ATP_BS"/>
</dbReference>
<dbReference type="PANTHER" id="PTHR24348">
    <property type="entry name" value="SERINE/THREONINE-PROTEIN KINASE UNC-51-RELATED"/>
    <property type="match status" value="1"/>
</dbReference>
<evidence type="ECO:0000259" key="4">
    <source>
        <dbReference type="PROSITE" id="PS50011"/>
    </source>
</evidence>
<protein>
    <submittedName>
        <fullName evidence="5">Serine/threonine protein kinase</fullName>
    </submittedName>
</protein>
<dbReference type="InterPro" id="IPR000719">
    <property type="entry name" value="Prot_kinase_dom"/>
</dbReference>
<evidence type="ECO:0000256" key="1">
    <source>
        <dbReference type="ARBA" id="ARBA00022741"/>
    </source>
</evidence>
<dbReference type="SMART" id="SM00220">
    <property type="entry name" value="S_TKc"/>
    <property type="match status" value="1"/>
</dbReference>
<dbReference type="GO" id="GO:0005524">
    <property type="term" value="F:ATP binding"/>
    <property type="evidence" value="ECO:0007669"/>
    <property type="project" value="UniProtKB-UniRule"/>
</dbReference>
<sequence>MIKHFIPRSNYHILGQIGQGQFGQVYFAISRKTGEFVALKSLAKGFPTNRFLREFSCLVSLRHPNIVACEAIEYHGKGRYLVMEYCEGGTLRNLMNVSAELSLILCLDLITDILAGLEQAHQQNIIHCDIKPENILLSLTADKWIGKVTDFGIAKTVQDSSNDNLESGYTGSPAYMAPERFYGKYSYACDIYSVGIIFYELMIGQRPFSGLPGDLMLAHLNERIKLPNVVPQLLQDIIRKALEKLPQKRFLSAQSMIDAINIAKNKLNFNQEYTKLFTHINLSNLTPKLSEFTDFSLSEKINQIVNNNKNIYFATQNKVIKLSWELKKTEILNFNQSINKLIILSQGCLVLTQKPYNNTFQSLFYYLSENKPFQQVTPFFQLNTKILKFSCSFYEHWLATIYKTNKHGITAEFKILSLASLSLLNSPKFCPFPSQLIILDKRYGLALFPRFFQENKRTYLYLFNRRGHFLKGFSIPLLISELTPNKANPYELFSIETIKPNYGILININPFKITRISLEFIPNFIIGESWGYGLADTTGKLLLLDRNGDYIGKIDLNIRITAMTGLNENQLLIATWENETAKLFILDIDFAEKM</sequence>
<dbReference type="GO" id="GO:0004674">
    <property type="term" value="F:protein serine/threonine kinase activity"/>
    <property type="evidence" value="ECO:0007669"/>
    <property type="project" value="UniProtKB-KW"/>
</dbReference>
<feature type="domain" description="Protein kinase" evidence="4">
    <location>
        <begin position="11"/>
        <end position="261"/>
    </location>
</feature>